<evidence type="ECO:0000313" key="2">
    <source>
        <dbReference type="EMBL" id="OLL21875.1"/>
    </source>
</evidence>
<keyword evidence="3" id="KW-1185">Reference proteome</keyword>
<dbReference type="AlphaFoldDB" id="A0A1U7LGU2"/>
<dbReference type="EMBL" id="LXFE01004209">
    <property type="protein sequence ID" value="OLL21875.1"/>
    <property type="molecule type" value="Genomic_DNA"/>
</dbReference>
<proteinExistence type="predicted"/>
<dbReference type="Proteomes" id="UP000186594">
    <property type="component" value="Unassembled WGS sequence"/>
</dbReference>
<reference evidence="2 3" key="1">
    <citation type="submission" date="2016-04" db="EMBL/GenBank/DDBJ databases">
        <title>Evolutionary innovation and constraint leading to complex multicellularity in the Ascomycota.</title>
        <authorList>
            <person name="Cisse O."/>
            <person name="Nguyen A."/>
            <person name="Hewitt D.A."/>
            <person name="Jedd G."/>
            <person name="Stajich J.E."/>
        </authorList>
    </citation>
    <scope>NUCLEOTIDE SEQUENCE [LARGE SCALE GENOMIC DNA]</scope>
    <source>
        <strain evidence="2 3">DAH-3</strain>
    </source>
</reference>
<name>A0A1U7LGU2_NEOID</name>
<evidence type="ECO:0000256" key="1">
    <source>
        <dbReference type="SAM" id="MobiDB-lite"/>
    </source>
</evidence>
<protein>
    <submittedName>
        <fullName evidence="2">Uncharacterized protein</fullName>
    </submittedName>
</protein>
<organism evidence="2 3">
    <name type="scientific">Neolecta irregularis (strain DAH-3)</name>
    <dbReference type="NCBI Taxonomy" id="1198029"/>
    <lineage>
        <taxon>Eukaryota</taxon>
        <taxon>Fungi</taxon>
        <taxon>Dikarya</taxon>
        <taxon>Ascomycota</taxon>
        <taxon>Taphrinomycotina</taxon>
        <taxon>Neolectales</taxon>
        <taxon>Neolectaceae</taxon>
        <taxon>Neolecta</taxon>
    </lineage>
</organism>
<comment type="caution">
    <text evidence="2">The sequence shown here is derived from an EMBL/GenBank/DDBJ whole genome shotgun (WGS) entry which is preliminary data.</text>
</comment>
<sequence length="212" mass="23821">MMHTQSASQAVEHQLPLLITIICSRGPIEFIQAAILIALTFYYFMTDGTRISEWDQMKKLVGLQPKRKFPDSSPLPSIGRIPSPLDLSCLFHQLTYPIINIARIPSFPKSDIRIHGVEADIQKADSTTWLVNAALAPATKPVVEAKPSEFFSTAAAEGRVHKKTQAKDRRMQANRPLPENCQRPADCPVSMVQRPSKRAWLKHIYLPPKDVK</sequence>
<evidence type="ECO:0000313" key="3">
    <source>
        <dbReference type="Proteomes" id="UP000186594"/>
    </source>
</evidence>
<accession>A0A1U7LGU2</accession>
<gene>
    <name evidence="2" type="ORF">NEOLI_004625</name>
</gene>
<feature type="region of interest" description="Disordered" evidence="1">
    <location>
        <begin position="163"/>
        <end position="188"/>
    </location>
</feature>